<evidence type="ECO:0000313" key="1">
    <source>
        <dbReference type="EMBL" id="CBK23568.2"/>
    </source>
</evidence>
<proteinExistence type="predicted"/>
<protein>
    <recommendedName>
        <fullName evidence="3">Mon2/Sec7/BIG1-like dimerisation and cyclophilin-binding domain-containing protein</fullName>
    </recommendedName>
</protein>
<gene>
    <name evidence="1" type="ORF">GSBLH_T00006643001</name>
</gene>
<organism evidence="1">
    <name type="scientific">Blastocystis hominis</name>
    <dbReference type="NCBI Taxonomy" id="12968"/>
    <lineage>
        <taxon>Eukaryota</taxon>
        <taxon>Sar</taxon>
        <taxon>Stramenopiles</taxon>
        <taxon>Bigyra</taxon>
        <taxon>Opalozoa</taxon>
        <taxon>Opalinata</taxon>
        <taxon>Blastocystidae</taxon>
        <taxon>Blastocystis</taxon>
    </lineage>
</organism>
<accession>D8M5W9</accession>
<sequence>MGLVAALSCSLIVLKSPNVTGPIVESILTALDTFFQSGIITERSLNVKEALSILLEAVSKCRFEATDRSQDEVVLVHMLELLRLMISLPIGNILSHCDIWNIFDTVFINSQEVEAKSAILVFSGRWRSTFFAILRSSYSVGFPPPPL</sequence>
<keyword evidence="2" id="KW-1185">Reference proteome</keyword>
<reference evidence="1" key="1">
    <citation type="submission" date="2010-02" db="EMBL/GenBank/DDBJ databases">
        <title>Sequencing and annotation of the Blastocystis hominis genome.</title>
        <authorList>
            <person name="Wincker P."/>
        </authorList>
    </citation>
    <scope>NUCLEOTIDE SEQUENCE</scope>
    <source>
        <strain evidence="1">Singapore isolate B</strain>
    </source>
</reference>
<dbReference type="EMBL" id="FN668661">
    <property type="protein sequence ID" value="CBK23568.2"/>
    <property type="molecule type" value="Genomic_DNA"/>
</dbReference>
<name>D8M5W9_BLAHO</name>
<dbReference type="OrthoDB" id="430364at2759"/>
<dbReference type="AlphaFoldDB" id="D8M5W9"/>
<dbReference type="InParanoid" id="D8M5W9"/>
<evidence type="ECO:0000313" key="2">
    <source>
        <dbReference type="Proteomes" id="UP000008312"/>
    </source>
</evidence>
<evidence type="ECO:0008006" key="3">
    <source>
        <dbReference type="Google" id="ProtNLM"/>
    </source>
</evidence>
<dbReference type="RefSeq" id="XP_012897616.1">
    <property type="nucleotide sequence ID" value="XM_013042162.1"/>
</dbReference>
<dbReference type="Proteomes" id="UP000008312">
    <property type="component" value="Unassembled WGS sequence"/>
</dbReference>
<dbReference type="GeneID" id="24922767"/>